<dbReference type="Proteomes" id="UP000053599">
    <property type="component" value="Unassembled WGS sequence"/>
</dbReference>
<dbReference type="EMBL" id="KN846953">
    <property type="protein sequence ID" value="KIV78877.1"/>
    <property type="molecule type" value="Genomic_DNA"/>
</dbReference>
<reference evidence="1 2" key="1">
    <citation type="submission" date="2015-01" db="EMBL/GenBank/DDBJ databases">
        <title>The Genome Sequence of Exophiala sideris CBS121828.</title>
        <authorList>
            <consortium name="The Broad Institute Genomics Platform"/>
            <person name="Cuomo C."/>
            <person name="de Hoog S."/>
            <person name="Gorbushina A."/>
            <person name="Stielow B."/>
            <person name="Teixiera M."/>
            <person name="Abouelleil A."/>
            <person name="Chapman S.B."/>
            <person name="Priest M."/>
            <person name="Young S.K."/>
            <person name="Wortman J."/>
            <person name="Nusbaum C."/>
            <person name="Birren B."/>
        </authorList>
    </citation>
    <scope>NUCLEOTIDE SEQUENCE [LARGE SCALE GENOMIC DNA]</scope>
    <source>
        <strain evidence="1 2">CBS 121828</strain>
    </source>
</reference>
<evidence type="ECO:0000313" key="2">
    <source>
        <dbReference type="Proteomes" id="UP000053599"/>
    </source>
</evidence>
<dbReference type="HOGENOM" id="CLU_1517885_0_0_1"/>
<dbReference type="AlphaFoldDB" id="A0A0D1Y7M7"/>
<protein>
    <submittedName>
        <fullName evidence="1">Uncharacterized protein</fullName>
    </submittedName>
</protein>
<proteinExistence type="predicted"/>
<evidence type="ECO:0000313" key="1">
    <source>
        <dbReference type="EMBL" id="KIV78877.1"/>
    </source>
</evidence>
<name>A0A0D1Y7M7_9EURO</name>
<accession>A0A0D1Y7M7</accession>
<sequence>MGSRTCCSQTWTSQKWNCDDLSITDTSSSQADNLVADITSAIEVHPYSLGIAGNVKGYLPLPMGLSMQITHITNPLKHAAGIPNQKNSHVLGDGSEYSMPEFMYKLVHKLATANSVRAVVVTEHRSIRALFQDEARGQVYVNSLHLPTSSSRTTLLNLDGIQEAVGSSTSPDLSRTS</sequence>
<gene>
    <name evidence="1" type="ORF">PV11_06482</name>
</gene>
<organism evidence="1 2">
    <name type="scientific">Exophiala sideris</name>
    <dbReference type="NCBI Taxonomy" id="1016849"/>
    <lineage>
        <taxon>Eukaryota</taxon>
        <taxon>Fungi</taxon>
        <taxon>Dikarya</taxon>
        <taxon>Ascomycota</taxon>
        <taxon>Pezizomycotina</taxon>
        <taxon>Eurotiomycetes</taxon>
        <taxon>Chaetothyriomycetidae</taxon>
        <taxon>Chaetothyriales</taxon>
        <taxon>Herpotrichiellaceae</taxon>
        <taxon>Exophiala</taxon>
    </lineage>
</organism>